<dbReference type="Proteomes" id="UP000015106">
    <property type="component" value="Unassembled WGS sequence"/>
</dbReference>
<reference evidence="3" key="1">
    <citation type="journal article" date="2013" name="Nature">
        <title>Draft genome of the wheat A-genome progenitor Triticum urartu.</title>
        <authorList>
            <person name="Ling H.Q."/>
            <person name="Zhao S."/>
            <person name="Liu D."/>
            <person name="Wang J."/>
            <person name="Sun H."/>
            <person name="Zhang C."/>
            <person name="Fan H."/>
            <person name="Li D."/>
            <person name="Dong L."/>
            <person name="Tao Y."/>
            <person name="Gao C."/>
            <person name="Wu H."/>
            <person name="Li Y."/>
            <person name="Cui Y."/>
            <person name="Guo X."/>
            <person name="Zheng S."/>
            <person name="Wang B."/>
            <person name="Yu K."/>
            <person name="Liang Q."/>
            <person name="Yang W."/>
            <person name="Lou X."/>
            <person name="Chen J."/>
            <person name="Feng M."/>
            <person name="Jian J."/>
            <person name="Zhang X."/>
            <person name="Luo G."/>
            <person name="Jiang Y."/>
            <person name="Liu J."/>
            <person name="Wang Z."/>
            <person name="Sha Y."/>
            <person name="Zhang B."/>
            <person name="Wu H."/>
            <person name="Tang D."/>
            <person name="Shen Q."/>
            <person name="Xue P."/>
            <person name="Zou S."/>
            <person name="Wang X."/>
            <person name="Liu X."/>
            <person name="Wang F."/>
            <person name="Yang Y."/>
            <person name="An X."/>
            <person name="Dong Z."/>
            <person name="Zhang K."/>
            <person name="Zhang X."/>
            <person name="Luo M.C."/>
            <person name="Dvorak J."/>
            <person name="Tong Y."/>
            <person name="Wang J."/>
            <person name="Yang H."/>
            <person name="Li Z."/>
            <person name="Wang D."/>
            <person name="Zhang A."/>
            <person name="Wang J."/>
        </authorList>
    </citation>
    <scope>NUCLEOTIDE SEQUENCE</scope>
    <source>
        <strain evidence="3">cv. G1812</strain>
    </source>
</reference>
<dbReference type="EnsemblPlants" id="TuG1812S0001589700.01.T01">
    <property type="protein sequence ID" value="TuG1812S0001589700.01.T01"/>
    <property type="gene ID" value="TuG1812S0001589700.01"/>
</dbReference>
<proteinExistence type="predicted"/>
<keyword evidence="3" id="KW-1185">Reference proteome</keyword>
<protein>
    <submittedName>
        <fullName evidence="2">Uncharacterized protein</fullName>
    </submittedName>
</protein>
<accession>A0A8R7RAE8</accession>
<sequence length="157" mass="17120">PPRVPPRVLEPRNSRPCRGPPQLGPRHHHRLHGLVQEGHRRLHGRLQAHLVAHPWCEEVGDGVAAEGGVGDGGEVAADADVDRLALLESRGNGLVDLLVGVVEVVDDGLVARHRREAPQLLREIREADGVVKNPVGAVVVRVGRSGEGSRCTRRRWR</sequence>
<evidence type="ECO:0000313" key="3">
    <source>
        <dbReference type="Proteomes" id="UP000015106"/>
    </source>
</evidence>
<feature type="region of interest" description="Disordered" evidence="1">
    <location>
        <begin position="1"/>
        <end position="28"/>
    </location>
</feature>
<organism evidence="2 3">
    <name type="scientific">Triticum urartu</name>
    <name type="common">Red wild einkorn</name>
    <name type="synonym">Crithodium urartu</name>
    <dbReference type="NCBI Taxonomy" id="4572"/>
    <lineage>
        <taxon>Eukaryota</taxon>
        <taxon>Viridiplantae</taxon>
        <taxon>Streptophyta</taxon>
        <taxon>Embryophyta</taxon>
        <taxon>Tracheophyta</taxon>
        <taxon>Spermatophyta</taxon>
        <taxon>Magnoliopsida</taxon>
        <taxon>Liliopsida</taxon>
        <taxon>Poales</taxon>
        <taxon>Poaceae</taxon>
        <taxon>BOP clade</taxon>
        <taxon>Pooideae</taxon>
        <taxon>Triticodae</taxon>
        <taxon>Triticeae</taxon>
        <taxon>Triticinae</taxon>
        <taxon>Triticum</taxon>
    </lineage>
</organism>
<evidence type="ECO:0000256" key="1">
    <source>
        <dbReference type="SAM" id="MobiDB-lite"/>
    </source>
</evidence>
<dbReference type="Gramene" id="TuG1812S0001589700.01.T01">
    <property type="protein sequence ID" value="TuG1812S0001589700.01.T01"/>
    <property type="gene ID" value="TuG1812S0001589700.01"/>
</dbReference>
<evidence type="ECO:0000313" key="2">
    <source>
        <dbReference type="EnsemblPlants" id="TuG1812S0001589700.01.T01"/>
    </source>
</evidence>
<reference evidence="2" key="2">
    <citation type="submission" date="2022-06" db="UniProtKB">
        <authorList>
            <consortium name="EnsemblPlants"/>
        </authorList>
    </citation>
    <scope>IDENTIFICATION</scope>
</reference>
<name>A0A8R7RAE8_TRIUA</name>
<dbReference type="AlphaFoldDB" id="A0A8R7RAE8"/>